<evidence type="ECO:0000313" key="2">
    <source>
        <dbReference type="Proteomes" id="UP000607653"/>
    </source>
</evidence>
<dbReference type="AlphaFoldDB" id="A0A822ZD67"/>
<name>A0A822ZD67_NELNU</name>
<organism evidence="1 2">
    <name type="scientific">Nelumbo nucifera</name>
    <name type="common">Sacred lotus</name>
    <dbReference type="NCBI Taxonomy" id="4432"/>
    <lineage>
        <taxon>Eukaryota</taxon>
        <taxon>Viridiplantae</taxon>
        <taxon>Streptophyta</taxon>
        <taxon>Embryophyta</taxon>
        <taxon>Tracheophyta</taxon>
        <taxon>Spermatophyta</taxon>
        <taxon>Magnoliopsida</taxon>
        <taxon>Proteales</taxon>
        <taxon>Nelumbonaceae</taxon>
        <taxon>Nelumbo</taxon>
    </lineage>
</organism>
<gene>
    <name evidence="1" type="ORF">HUJ06_013841</name>
</gene>
<evidence type="ECO:0000313" key="1">
    <source>
        <dbReference type="EMBL" id="DAD39518.1"/>
    </source>
</evidence>
<protein>
    <submittedName>
        <fullName evidence="1">Uncharacterized protein</fullName>
    </submittedName>
</protein>
<reference evidence="1 2" key="1">
    <citation type="journal article" date="2020" name="Mol. Biol. Evol.">
        <title>Distinct Expression and Methylation Patterns for Genes with Different Fates following a Single Whole-Genome Duplication in Flowering Plants.</title>
        <authorList>
            <person name="Shi T."/>
            <person name="Rahmani R.S."/>
            <person name="Gugger P.F."/>
            <person name="Wang M."/>
            <person name="Li H."/>
            <person name="Zhang Y."/>
            <person name="Li Z."/>
            <person name="Wang Q."/>
            <person name="Van de Peer Y."/>
            <person name="Marchal K."/>
            <person name="Chen J."/>
        </authorList>
    </citation>
    <scope>NUCLEOTIDE SEQUENCE [LARGE SCALE GENOMIC DNA]</scope>
    <source>
        <tissue evidence="1">Leaf</tissue>
    </source>
</reference>
<proteinExistence type="predicted"/>
<sequence>MADTSSWKIEMSGISFTNVSSTNLYAVLYVDENRYNKSTIDLNFLNGSNLRLEFVVQESNIQQSQAQLVIKLRRKGTFITKRIGKIRIEIRELYQLRKVGKDSTTVSKQIVKRKCFGRKQQVGTAHITYRFENPSTDSPTCCTCTKCQPLPLQVAKLLLGTISSLVTCFVCGVPSGGSASAAVGCCICN</sequence>
<dbReference type="EMBL" id="DUZY01000005">
    <property type="protein sequence ID" value="DAD39518.1"/>
    <property type="molecule type" value="Genomic_DNA"/>
</dbReference>
<accession>A0A822ZD67</accession>
<comment type="caution">
    <text evidence="1">The sequence shown here is derived from an EMBL/GenBank/DDBJ whole genome shotgun (WGS) entry which is preliminary data.</text>
</comment>
<keyword evidence="2" id="KW-1185">Reference proteome</keyword>
<dbReference type="Proteomes" id="UP000607653">
    <property type="component" value="Unassembled WGS sequence"/>
</dbReference>